<keyword evidence="3" id="KW-1185">Reference proteome</keyword>
<proteinExistence type="predicted"/>
<evidence type="ECO:0000313" key="2">
    <source>
        <dbReference type="EMBL" id="RDB35349.1"/>
    </source>
</evidence>
<dbReference type="AlphaFoldDB" id="A0A369KL35"/>
<feature type="domain" description="Transposase putative helix-turn-helix" evidence="1">
    <location>
        <begin position="5"/>
        <end position="31"/>
    </location>
</feature>
<accession>A0A369KL35</accession>
<sequence>MTICGVKFRTFPSIEQAKKLSQWIDCARVIYICKVSNNNQNYNGFKNTGENFSLNQDFSPFKKKEKEWLNQFPSQILRYASLTWYTAKKRFFKGLANNLCKNIINNLSFSFCYDLENIVKSEEDLLDEYSCFEKDSLNVLTVDFDRGVVIPFQTSRQISYDFRAIYFANTRYFVS</sequence>
<name>A0A369KL35_9BACT</name>
<reference evidence="2" key="1">
    <citation type="submission" date="2018-04" db="EMBL/GenBank/DDBJ databases">
        <title>Draft genome sequence of the Candidatus Spirobacillus cienkowskii, a pathogen of freshwater Daphnia species, reconstructed from hemolymph metagenomic reads.</title>
        <authorList>
            <person name="Bresciani L."/>
            <person name="Lemos L.N."/>
            <person name="Wale N."/>
            <person name="Lin J.Y."/>
            <person name="Fernandes G.R."/>
            <person name="Duffy M.A."/>
            <person name="Rodrigues J.M."/>
        </authorList>
    </citation>
    <scope>NUCLEOTIDE SEQUENCE [LARGE SCALE GENOMIC DNA]</scope>
    <source>
        <strain evidence="2">Binning01</strain>
    </source>
</reference>
<dbReference type="Pfam" id="PF12323">
    <property type="entry name" value="HTH_OrfB_IS605"/>
    <property type="match status" value="1"/>
</dbReference>
<evidence type="ECO:0000259" key="1">
    <source>
        <dbReference type="Pfam" id="PF12323"/>
    </source>
</evidence>
<protein>
    <recommendedName>
        <fullName evidence="1">Transposase putative helix-turn-helix domain-containing protein</fullName>
    </recommendedName>
</protein>
<gene>
    <name evidence="2" type="ORF">DCC88_10660</name>
</gene>
<evidence type="ECO:0000313" key="3">
    <source>
        <dbReference type="Proteomes" id="UP000253934"/>
    </source>
</evidence>
<organism evidence="2 3">
    <name type="scientific">Spirobacillus cienkowskii</name>
    <dbReference type="NCBI Taxonomy" id="495820"/>
    <lineage>
        <taxon>Bacteria</taxon>
        <taxon>Pseudomonadati</taxon>
        <taxon>Bdellovibrionota</taxon>
        <taxon>Oligoflexia</taxon>
        <taxon>Silvanigrellales</taxon>
        <taxon>Spirobacillus</taxon>
    </lineage>
</organism>
<dbReference type="InterPro" id="IPR021027">
    <property type="entry name" value="Transposase_put_HTH"/>
</dbReference>
<comment type="caution">
    <text evidence="2">The sequence shown here is derived from an EMBL/GenBank/DDBJ whole genome shotgun (WGS) entry which is preliminary data.</text>
</comment>
<dbReference type="Proteomes" id="UP000253934">
    <property type="component" value="Unassembled WGS sequence"/>
</dbReference>
<dbReference type="EMBL" id="QOVW01000089">
    <property type="protein sequence ID" value="RDB35349.1"/>
    <property type="molecule type" value="Genomic_DNA"/>
</dbReference>